<evidence type="ECO:0000313" key="1">
    <source>
        <dbReference type="EMBL" id="MFB9991785.1"/>
    </source>
</evidence>
<organism evidence="1 2">
    <name type="scientific">Deinococcus oregonensis</name>
    <dbReference type="NCBI Taxonomy" id="1805970"/>
    <lineage>
        <taxon>Bacteria</taxon>
        <taxon>Thermotogati</taxon>
        <taxon>Deinococcota</taxon>
        <taxon>Deinococci</taxon>
        <taxon>Deinococcales</taxon>
        <taxon>Deinococcaceae</taxon>
        <taxon>Deinococcus</taxon>
    </lineage>
</organism>
<comment type="caution">
    <text evidence="1">The sequence shown here is derived from an EMBL/GenBank/DDBJ whole genome shotgun (WGS) entry which is preliminary data.</text>
</comment>
<accession>A0ABV6AWA6</accession>
<protein>
    <submittedName>
        <fullName evidence="1">DUF4287 domain-containing protein</fullName>
    </submittedName>
</protein>
<gene>
    <name evidence="1" type="ORF">ACFFLM_07365</name>
</gene>
<evidence type="ECO:0000313" key="2">
    <source>
        <dbReference type="Proteomes" id="UP001589733"/>
    </source>
</evidence>
<reference evidence="1 2" key="1">
    <citation type="submission" date="2024-09" db="EMBL/GenBank/DDBJ databases">
        <authorList>
            <person name="Sun Q."/>
            <person name="Mori K."/>
        </authorList>
    </citation>
    <scope>NUCLEOTIDE SEQUENCE [LARGE SCALE GENOMIC DNA]</scope>
    <source>
        <strain evidence="1 2">JCM 13503</strain>
    </source>
</reference>
<dbReference type="InterPro" id="IPR025629">
    <property type="entry name" value="DUF4287"/>
</dbReference>
<name>A0ABV6AWA6_9DEIO</name>
<dbReference type="RefSeq" id="WP_380007461.1">
    <property type="nucleotide sequence ID" value="NZ_JBHLYR010000024.1"/>
</dbReference>
<sequence length="75" mass="8333">MAKTPEQIKQSYYTNIEAKTGLSIPEWLTRIRAKLQAGELARHSDIVNWLKTEHSLGHGYATLLAHDAMKAAEAG</sequence>
<dbReference type="EMBL" id="JBHLYR010000024">
    <property type="protein sequence ID" value="MFB9991785.1"/>
    <property type="molecule type" value="Genomic_DNA"/>
</dbReference>
<proteinExistence type="predicted"/>
<dbReference type="Proteomes" id="UP001589733">
    <property type="component" value="Unassembled WGS sequence"/>
</dbReference>
<keyword evidence="2" id="KW-1185">Reference proteome</keyword>
<dbReference type="Pfam" id="PF14117">
    <property type="entry name" value="DUF4287"/>
    <property type="match status" value="1"/>
</dbReference>